<organism evidence="1 2">
    <name type="scientific">Acinetobacter phage 133</name>
    <dbReference type="NCBI Taxonomy" id="2919552"/>
    <lineage>
        <taxon>Viruses</taxon>
        <taxon>Duplodnaviria</taxon>
        <taxon>Heunggongvirae</taxon>
        <taxon>Uroviricota</taxon>
        <taxon>Caudoviricetes</taxon>
        <taxon>Pantevenvirales</taxon>
        <taxon>Straboviridae</taxon>
        <taxon>Tevenvirinae</taxon>
        <taxon>Centumtrigintavirus</taxon>
        <taxon>Centumtrigintavirus cv133</taxon>
        <taxon>Acinetobacter virus 133</taxon>
    </lineage>
</organism>
<dbReference type="EMBL" id="HM114315">
    <property type="protein sequence ID" value="ADJ19430.1"/>
    <property type="molecule type" value="Genomic_DNA"/>
</dbReference>
<evidence type="ECO:0000313" key="2">
    <source>
        <dbReference type="Proteomes" id="UP000000330"/>
    </source>
</evidence>
<dbReference type="KEGG" id="vg:10323102"/>
<evidence type="ECO:0000313" key="1">
    <source>
        <dbReference type="EMBL" id="ADJ19430.1"/>
    </source>
</evidence>
<accession>D9I649</accession>
<name>D9I649_9CAUD</name>
<sequence length="107" mass="12485">MFDFQNLIDEVSAKFKADTEDFALAVFAEVEECMAEYIRHNPTQANWQIEIDSRDLYNRHLPNKLLSSDAVGSALICHRDRTNVKLDIFTITTCRETTRIRFSVERK</sequence>
<keyword evidence="2" id="KW-1185">Reference proteome</keyword>
<dbReference type="Proteomes" id="UP000000330">
    <property type="component" value="Segment"/>
</dbReference>
<protein>
    <submittedName>
        <fullName evidence="1">Uncharacterized protein</fullName>
    </submittedName>
</protein>
<gene>
    <name evidence="1" type="ORF">Acj133p115</name>
</gene>
<dbReference type="RefSeq" id="YP_004300696.1">
    <property type="nucleotide sequence ID" value="NC_015250.1"/>
</dbReference>
<reference evidence="1 2" key="1">
    <citation type="journal article" date="2010" name="Virol. J.">
        <title>Genomes of the T4-related bacteriophages as windows on microbial genome evolution.</title>
        <authorList>
            <person name="Petrov V.M."/>
            <person name="Ratnayaka S."/>
            <person name="Nolan J.M."/>
            <person name="Miller E.S."/>
            <person name="Karam J.D."/>
        </authorList>
    </citation>
    <scope>NUCLEOTIDE SEQUENCE [LARGE SCALE GENOMIC DNA]</scope>
    <source>
        <strain evidence="1">Acj133</strain>
    </source>
</reference>
<proteinExistence type="predicted"/>
<dbReference type="GeneID" id="10323102"/>